<sequence length="224" mass="23683">MSTTSETPRCQRPRAAGWRRALVGALVFALARPAAAAPGAPTEAPATVDAALAAGDLGTARALAEQARAADPSADNWRREAEVCQRVADYVCARAAWKGHLAALPKGADRASAEAQLAALEDMSRGTVEDEAASTHRAGLDKARADKDGAVRPKPAIAEGPKPGPVKRERIVKKWYFWVTTIAIAAAAGAITGIAIQAARDERTDDLDERARLRFQPEGLGLRF</sequence>
<proteinExistence type="predicted"/>
<keyword evidence="1" id="KW-0472">Membrane</keyword>
<feature type="chain" id="PRO_5045132464" description="Tetratricopeptide repeat protein" evidence="2">
    <location>
        <begin position="37"/>
        <end position="224"/>
    </location>
</feature>
<dbReference type="Proteomes" id="UP001221686">
    <property type="component" value="Unassembled WGS sequence"/>
</dbReference>
<evidence type="ECO:0008006" key="5">
    <source>
        <dbReference type="Google" id="ProtNLM"/>
    </source>
</evidence>
<keyword evidence="1" id="KW-1133">Transmembrane helix</keyword>
<keyword evidence="2" id="KW-0732">Signal</keyword>
<name>A0ABT5E2K8_9BACT</name>
<dbReference type="RefSeq" id="WP_272088066.1">
    <property type="nucleotide sequence ID" value="NZ_JAQNDL010000002.1"/>
</dbReference>
<comment type="caution">
    <text evidence="3">The sequence shown here is derived from an EMBL/GenBank/DDBJ whole genome shotgun (WGS) entry which is preliminary data.</text>
</comment>
<protein>
    <recommendedName>
        <fullName evidence="5">Tetratricopeptide repeat protein</fullName>
    </recommendedName>
</protein>
<gene>
    <name evidence="3" type="ORF">POL25_21820</name>
</gene>
<feature type="transmembrane region" description="Helical" evidence="1">
    <location>
        <begin position="175"/>
        <end position="196"/>
    </location>
</feature>
<feature type="signal peptide" evidence="2">
    <location>
        <begin position="1"/>
        <end position="36"/>
    </location>
</feature>
<evidence type="ECO:0000313" key="4">
    <source>
        <dbReference type="Proteomes" id="UP001221686"/>
    </source>
</evidence>
<keyword evidence="4" id="KW-1185">Reference proteome</keyword>
<evidence type="ECO:0000256" key="1">
    <source>
        <dbReference type="SAM" id="Phobius"/>
    </source>
</evidence>
<dbReference type="EMBL" id="JAQNDL010000002">
    <property type="protein sequence ID" value="MDC0719559.1"/>
    <property type="molecule type" value="Genomic_DNA"/>
</dbReference>
<organism evidence="3 4">
    <name type="scientific">Nannocystis bainbridge</name>
    <dbReference type="NCBI Taxonomy" id="2995303"/>
    <lineage>
        <taxon>Bacteria</taxon>
        <taxon>Pseudomonadati</taxon>
        <taxon>Myxococcota</taxon>
        <taxon>Polyangia</taxon>
        <taxon>Nannocystales</taxon>
        <taxon>Nannocystaceae</taxon>
        <taxon>Nannocystis</taxon>
    </lineage>
</organism>
<evidence type="ECO:0000313" key="3">
    <source>
        <dbReference type="EMBL" id="MDC0719559.1"/>
    </source>
</evidence>
<evidence type="ECO:0000256" key="2">
    <source>
        <dbReference type="SAM" id="SignalP"/>
    </source>
</evidence>
<accession>A0ABT5E2K8</accession>
<reference evidence="3 4" key="1">
    <citation type="submission" date="2022-11" db="EMBL/GenBank/DDBJ databases">
        <title>Minimal conservation of predation-associated metabolite biosynthetic gene clusters underscores biosynthetic potential of Myxococcota including descriptions for ten novel species: Archangium lansinium sp. nov., Myxococcus landrumus sp. nov., Nannocystis bai.</title>
        <authorList>
            <person name="Ahearne A."/>
            <person name="Stevens C."/>
            <person name="Dowd S."/>
        </authorList>
    </citation>
    <scope>NUCLEOTIDE SEQUENCE [LARGE SCALE GENOMIC DNA]</scope>
    <source>
        <strain evidence="3 4">BB15-2</strain>
    </source>
</reference>
<keyword evidence="1" id="KW-0812">Transmembrane</keyword>